<dbReference type="OrthoDB" id="9785192at2"/>
<dbReference type="PROSITE" id="PS51257">
    <property type="entry name" value="PROKAR_LIPOPROTEIN"/>
    <property type="match status" value="1"/>
</dbReference>
<dbReference type="Gene3D" id="3.30.70.2970">
    <property type="entry name" value="Protein of unknown function (DUF541), domain 2"/>
    <property type="match status" value="1"/>
</dbReference>
<dbReference type="STRING" id="229920.ADM99_07985"/>
<dbReference type="GO" id="GO:0006974">
    <property type="term" value="P:DNA damage response"/>
    <property type="evidence" value="ECO:0007669"/>
    <property type="project" value="TreeGrafter"/>
</dbReference>
<reference evidence="2 3" key="1">
    <citation type="submission" date="2015-07" db="EMBL/GenBank/DDBJ databases">
        <title>Genome sequence of Leptolinea tardivitalis DSM 16556.</title>
        <authorList>
            <person name="Hemp J."/>
            <person name="Ward L.M."/>
            <person name="Pace L.A."/>
            <person name="Fischer W.W."/>
        </authorList>
    </citation>
    <scope>NUCLEOTIDE SEQUENCE [LARGE SCALE GENOMIC DNA]</scope>
    <source>
        <strain evidence="2 3">YMTK-2</strain>
    </source>
</reference>
<sequence length="267" mass="28350">MKKVLLIVMSTILLFTLLAACSPAAIPTVPVTLASTTSQPEATAVEKKAASGDDSSPIRTMSVTGSGQVFLVPDVAYIYIGVHSQSENVTTALNQNNEQAKAVSDALKKLEVEEKDIQTTSFNIYPQQQYEQMTGKVTGTIYMVDNTVYVTVRDLKKLGEILDAVVRSGANSINGITFDVVDKETALSKARELAIDNARKQAEELAKASDVTLGDVQYISTSQVSTPMAKEMYAVGGGGSGMASAQTPVSAGQLVLSVDVSITYQIK</sequence>
<dbReference type="Pfam" id="PF04402">
    <property type="entry name" value="SIMPL"/>
    <property type="match status" value="1"/>
</dbReference>
<keyword evidence="3" id="KW-1185">Reference proteome</keyword>
<evidence type="ECO:0000313" key="3">
    <source>
        <dbReference type="Proteomes" id="UP000050430"/>
    </source>
</evidence>
<organism evidence="2 3">
    <name type="scientific">Leptolinea tardivitalis</name>
    <dbReference type="NCBI Taxonomy" id="229920"/>
    <lineage>
        <taxon>Bacteria</taxon>
        <taxon>Bacillati</taxon>
        <taxon>Chloroflexota</taxon>
        <taxon>Anaerolineae</taxon>
        <taxon>Anaerolineales</taxon>
        <taxon>Anaerolineaceae</taxon>
        <taxon>Leptolinea</taxon>
    </lineage>
</organism>
<dbReference type="InterPro" id="IPR007497">
    <property type="entry name" value="SIMPL/DUF541"/>
</dbReference>
<dbReference type="Gene3D" id="3.30.110.170">
    <property type="entry name" value="Protein of unknown function (DUF541), domain 1"/>
    <property type="match status" value="1"/>
</dbReference>
<evidence type="ECO:0008006" key="4">
    <source>
        <dbReference type="Google" id="ProtNLM"/>
    </source>
</evidence>
<name>A0A0P6XM49_9CHLR</name>
<feature type="chain" id="PRO_5006133123" description="DUF541 domain-containing protein" evidence="1">
    <location>
        <begin position="20"/>
        <end position="267"/>
    </location>
</feature>
<accession>A0A0P6XM49</accession>
<dbReference type="EMBL" id="LGCK01000007">
    <property type="protein sequence ID" value="KPL72961.1"/>
    <property type="molecule type" value="Genomic_DNA"/>
</dbReference>
<evidence type="ECO:0000313" key="2">
    <source>
        <dbReference type="EMBL" id="KPL72961.1"/>
    </source>
</evidence>
<protein>
    <recommendedName>
        <fullName evidence="4">DUF541 domain-containing protein</fullName>
    </recommendedName>
</protein>
<dbReference type="PANTHER" id="PTHR34387:SF1">
    <property type="entry name" value="PERIPLASMIC IMMUNOGENIC PROTEIN"/>
    <property type="match status" value="1"/>
</dbReference>
<dbReference type="PANTHER" id="PTHR34387">
    <property type="entry name" value="SLR1258 PROTEIN"/>
    <property type="match status" value="1"/>
</dbReference>
<dbReference type="Proteomes" id="UP000050430">
    <property type="component" value="Unassembled WGS sequence"/>
</dbReference>
<keyword evidence="1" id="KW-0732">Signal</keyword>
<comment type="caution">
    <text evidence="2">The sequence shown here is derived from an EMBL/GenBank/DDBJ whole genome shotgun (WGS) entry which is preliminary data.</text>
</comment>
<dbReference type="InterPro" id="IPR052022">
    <property type="entry name" value="26kDa_periplasmic_antigen"/>
</dbReference>
<dbReference type="RefSeq" id="WP_062420905.1">
    <property type="nucleotide sequence ID" value="NZ_BBYA01000008.1"/>
</dbReference>
<dbReference type="AlphaFoldDB" id="A0A0P6XM49"/>
<gene>
    <name evidence="2" type="ORF">ADM99_07985</name>
</gene>
<evidence type="ECO:0000256" key="1">
    <source>
        <dbReference type="SAM" id="SignalP"/>
    </source>
</evidence>
<feature type="signal peptide" evidence="1">
    <location>
        <begin position="1"/>
        <end position="19"/>
    </location>
</feature>
<proteinExistence type="predicted"/>